<dbReference type="SUPFAM" id="SSF54211">
    <property type="entry name" value="Ribosomal protein S5 domain 2-like"/>
    <property type="match status" value="1"/>
</dbReference>
<evidence type="ECO:0000256" key="6">
    <source>
        <dbReference type="ARBA" id="ARBA00023016"/>
    </source>
</evidence>
<dbReference type="InterPro" id="IPR020575">
    <property type="entry name" value="Hsp90_N"/>
</dbReference>
<evidence type="ECO:0000256" key="2">
    <source>
        <dbReference type="ARBA" id="ARBA00008239"/>
    </source>
</evidence>
<feature type="binding site" evidence="9">
    <location>
        <position position="51"/>
    </location>
    <ligand>
        <name>ATP</name>
        <dbReference type="ChEBI" id="CHEBI:30616"/>
    </ligand>
</feature>
<feature type="binding site" evidence="9">
    <location>
        <position position="105"/>
    </location>
    <ligand>
        <name>ATP</name>
        <dbReference type="ChEBI" id="CHEBI:30616"/>
    </ligand>
</feature>
<feature type="region of interest" description="Disordered" evidence="10">
    <location>
        <begin position="1"/>
        <end position="22"/>
    </location>
</feature>
<dbReference type="PANTHER" id="PTHR11528">
    <property type="entry name" value="HEAT SHOCK PROTEIN 90 FAMILY MEMBER"/>
    <property type="match status" value="1"/>
</dbReference>
<dbReference type="NCBIfam" id="NF003555">
    <property type="entry name" value="PRK05218.1"/>
    <property type="match status" value="1"/>
</dbReference>
<keyword evidence="5 8" id="KW-0067">ATP-binding</keyword>
<comment type="caution">
    <text evidence="11">The sequence shown here is derived from an EMBL/GenBank/DDBJ whole genome shotgun (WGS) entry which is preliminary data.</text>
</comment>
<dbReference type="GO" id="GO:0140662">
    <property type="term" value="F:ATP-dependent protein folding chaperone"/>
    <property type="evidence" value="ECO:0007669"/>
    <property type="project" value="InterPro"/>
</dbReference>
<comment type="subunit">
    <text evidence="8">Homodimer.</text>
</comment>
<comment type="function">
    <text evidence="8">Molecular chaperone. Has ATPase activity.</text>
</comment>
<reference evidence="11 12" key="1">
    <citation type="submission" date="2019-07" db="EMBL/GenBank/DDBJ databases">
        <title>Whole genome shotgun sequence of Acetobacter nitrogenifigens NBRC 105050.</title>
        <authorList>
            <person name="Hosoyama A."/>
            <person name="Uohara A."/>
            <person name="Ohji S."/>
            <person name="Ichikawa N."/>
        </authorList>
    </citation>
    <scope>NUCLEOTIDE SEQUENCE [LARGE SCALE GENOMIC DNA]</scope>
    <source>
        <strain evidence="11 12">NBRC 105050</strain>
    </source>
</reference>
<feature type="binding site" evidence="9">
    <location>
        <position position="92"/>
    </location>
    <ligand>
        <name>ATP</name>
        <dbReference type="ChEBI" id="CHEBI:30616"/>
    </ligand>
</feature>
<dbReference type="FunFam" id="3.30.565.10:FF:000009">
    <property type="entry name" value="Molecular chaperone HtpG"/>
    <property type="match status" value="1"/>
</dbReference>
<dbReference type="Gene3D" id="1.20.120.790">
    <property type="entry name" value="Heat shock protein 90, C-terminal domain"/>
    <property type="match status" value="1"/>
</dbReference>
<dbReference type="Gene3D" id="3.40.50.11260">
    <property type="match status" value="1"/>
</dbReference>
<evidence type="ECO:0000256" key="10">
    <source>
        <dbReference type="SAM" id="MobiDB-lite"/>
    </source>
</evidence>
<dbReference type="GO" id="GO:0005737">
    <property type="term" value="C:cytoplasm"/>
    <property type="evidence" value="ECO:0007669"/>
    <property type="project" value="UniProtKB-SubCell"/>
</dbReference>
<dbReference type="RefSeq" id="WP_026397849.1">
    <property type="nucleotide sequence ID" value="NZ_AUBI01000005.1"/>
</dbReference>
<sequence length="632" mass="70116">MTEQTSSTQSSAPQGGTEQHEFSAEVGRLLDLVVHSLYSEREIFLRELVANSADATDRRRFEALTDGARALPEDAKIRINPDKEARLLTISDDGSGMSREELVSNLGTIARSGTRAFGQQLESAKPEDKPNLIGQFGVGFYAAFMVADCVEVVSRRAGSDEAWRWASEGKGAYTLEPATREKAGTDITLHIKEDADEFLDTWRLQAIIRKWADHISWPITILKEDGESPANEGTALWRKPKSEVTEEQLNDFYRHVTHNFDTPWATLHWRAEGTIEFTSLLFIPGSRPFEFSEQSRESRIRLHVRRMFITDDANLVPSWLRFVQGVVDTEDLPLNVSREMLQATPVLARIRKAVTGRVLTDLKNRAKDAETFLPFWENFGAIVKEGVWEDAEHRTELAGLARFRSSALPTDGEDAAKGWTTLGDYVARMKPEQEAIYFLTGDNEDALAKSPQLEGFRARGIEVLLLSDPVDAFWPERLSSFEGKTLRSVTQGHADLEKFAIEGEADAGDAADLDILIPALKEALGESVSEVRGTDRLVSSAVVLAAPEHGPDLQLQKLMRRSGQKIPDTAPILEVNARNPLIRTLARRAAEKEPIAELAQVALDIARIQDGEAPKDPAAFAQRLTALLAAQA</sequence>
<dbReference type="PIRSF" id="PIRSF002583">
    <property type="entry name" value="Hsp90"/>
    <property type="match status" value="1"/>
</dbReference>
<feature type="binding site" evidence="9">
    <location>
        <position position="47"/>
    </location>
    <ligand>
        <name>ATP</name>
        <dbReference type="ChEBI" id="CHEBI:30616"/>
    </ligand>
</feature>
<evidence type="ECO:0000256" key="8">
    <source>
        <dbReference type="HAMAP-Rule" id="MF_00505"/>
    </source>
</evidence>
<dbReference type="EMBL" id="BJYF01000005">
    <property type="protein sequence ID" value="GEN59232.1"/>
    <property type="molecule type" value="Genomic_DNA"/>
</dbReference>
<comment type="caution">
    <text evidence="8">Lacks conserved residue(s) required for the propagation of feature annotation.</text>
</comment>
<feature type="binding site" evidence="9">
    <location>
        <begin position="135"/>
        <end position="140"/>
    </location>
    <ligand>
        <name>ATP</name>
        <dbReference type="ChEBI" id="CHEBI:30616"/>
    </ligand>
</feature>
<evidence type="ECO:0000256" key="1">
    <source>
        <dbReference type="ARBA" id="ARBA00004496"/>
    </source>
</evidence>
<comment type="subcellular location">
    <subcellularLocation>
        <location evidence="1 8">Cytoplasm</location>
    </subcellularLocation>
</comment>
<evidence type="ECO:0000256" key="5">
    <source>
        <dbReference type="ARBA" id="ARBA00022840"/>
    </source>
</evidence>
<dbReference type="PRINTS" id="PR00775">
    <property type="entry name" value="HEATSHOCK90"/>
</dbReference>
<dbReference type="GO" id="GO:0016887">
    <property type="term" value="F:ATP hydrolysis activity"/>
    <property type="evidence" value="ECO:0007669"/>
    <property type="project" value="InterPro"/>
</dbReference>
<dbReference type="OrthoDB" id="9802640at2"/>
<comment type="similarity">
    <text evidence="2 8">Belongs to the heat shock protein 90 family.</text>
</comment>
<feature type="region of interest" description="A; substrate-binding" evidence="8">
    <location>
        <begin position="1"/>
        <end position="338"/>
    </location>
</feature>
<evidence type="ECO:0000313" key="11">
    <source>
        <dbReference type="EMBL" id="GEN59232.1"/>
    </source>
</evidence>
<dbReference type="Pfam" id="PF00183">
    <property type="entry name" value="HSP90"/>
    <property type="match status" value="1"/>
</dbReference>
<dbReference type="GO" id="GO:0051082">
    <property type="term" value="F:unfolded protein binding"/>
    <property type="evidence" value="ECO:0007669"/>
    <property type="project" value="UniProtKB-UniRule"/>
</dbReference>
<keyword evidence="7 8" id="KW-0143">Chaperone</keyword>
<dbReference type="GO" id="GO:0005524">
    <property type="term" value="F:ATP binding"/>
    <property type="evidence" value="ECO:0007669"/>
    <property type="project" value="UniProtKB-UniRule"/>
</dbReference>
<dbReference type="InterPro" id="IPR037196">
    <property type="entry name" value="HSP90_C"/>
</dbReference>
<dbReference type="InterPro" id="IPR036890">
    <property type="entry name" value="HATPase_C_sf"/>
</dbReference>
<dbReference type="Gene3D" id="3.30.565.10">
    <property type="entry name" value="Histidine kinase-like ATPase, C-terminal domain"/>
    <property type="match status" value="1"/>
</dbReference>
<dbReference type="CDD" id="cd16927">
    <property type="entry name" value="HATPase_Hsp90-like"/>
    <property type="match status" value="1"/>
</dbReference>
<dbReference type="Gene3D" id="3.30.230.80">
    <property type="match status" value="1"/>
</dbReference>
<dbReference type="InterPro" id="IPR001404">
    <property type="entry name" value="Hsp90_fam"/>
</dbReference>
<feature type="compositionally biased region" description="Polar residues" evidence="10">
    <location>
        <begin position="1"/>
        <end position="17"/>
    </location>
</feature>
<feature type="binding site" evidence="9">
    <location>
        <begin position="112"/>
        <end position="113"/>
    </location>
    <ligand>
        <name>ATP</name>
        <dbReference type="ChEBI" id="CHEBI:30616"/>
    </ligand>
</feature>
<evidence type="ECO:0000256" key="4">
    <source>
        <dbReference type="ARBA" id="ARBA00022741"/>
    </source>
</evidence>
<keyword evidence="3 8" id="KW-0963">Cytoplasm</keyword>
<evidence type="ECO:0000313" key="12">
    <source>
        <dbReference type="Proteomes" id="UP000321635"/>
    </source>
</evidence>
<accession>A0A511X8F9</accession>
<dbReference type="Proteomes" id="UP000321635">
    <property type="component" value="Unassembled WGS sequence"/>
</dbReference>
<keyword evidence="6 8" id="KW-0346">Stress response</keyword>
<keyword evidence="4 8" id="KW-0547">Nucleotide-binding</keyword>
<feature type="binding site" evidence="9">
    <location>
        <position position="97"/>
    </location>
    <ligand>
        <name>ATP</name>
        <dbReference type="ChEBI" id="CHEBI:30616"/>
    </ligand>
</feature>
<organism evidence="11 12">
    <name type="scientific">Acetobacter nitrogenifigens DSM 23921 = NBRC 105050</name>
    <dbReference type="NCBI Taxonomy" id="1120919"/>
    <lineage>
        <taxon>Bacteria</taxon>
        <taxon>Pseudomonadati</taxon>
        <taxon>Pseudomonadota</taxon>
        <taxon>Alphaproteobacteria</taxon>
        <taxon>Acetobacterales</taxon>
        <taxon>Acetobacteraceae</taxon>
        <taxon>Acetobacter</taxon>
    </lineage>
</organism>
<feature type="binding site" evidence="9">
    <location>
        <position position="338"/>
    </location>
    <ligand>
        <name>ATP</name>
        <dbReference type="ChEBI" id="CHEBI:30616"/>
    </ligand>
</feature>
<gene>
    <name evidence="8 11" type="primary">htpG</name>
    <name evidence="11" type="ORF">ANI02nite_11160</name>
</gene>
<dbReference type="InterPro" id="IPR020568">
    <property type="entry name" value="Ribosomal_Su5_D2-typ_SF"/>
</dbReference>
<feature type="region of interest" description="C" evidence="8">
    <location>
        <begin position="558"/>
        <end position="632"/>
    </location>
</feature>
<dbReference type="AlphaFoldDB" id="A0A511X8F9"/>
<keyword evidence="12" id="KW-1185">Reference proteome</keyword>
<dbReference type="SUPFAM" id="SSF55874">
    <property type="entry name" value="ATPase domain of HSP90 chaperone/DNA topoisomerase II/histidine kinase"/>
    <property type="match status" value="1"/>
</dbReference>
<evidence type="ECO:0000256" key="9">
    <source>
        <dbReference type="PIRSR" id="PIRSR002583-1"/>
    </source>
</evidence>
<name>A0A511X8F9_9PROT</name>
<proteinExistence type="inferred from homology"/>
<dbReference type="Pfam" id="PF13589">
    <property type="entry name" value="HATPase_c_3"/>
    <property type="match status" value="1"/>
</dbReference>
<evidence type="ECO:0000256" key="7">
    <source>
        <dbReference type="ARBA" id="ARBA00023186"/>
    </source>
</evidence>
<protein>
    <recommendedName>
        <fullName evidence="8">Chaperone protein HtpG</fullName>
    </recommendedName>
    <alternativeName>
        <fullName evidence="8">Heat shock protein HtpG</fullName>
    </alternativeName>
    <alternativeName>
        <fullName evidence="8">High temperature protein G</fullName>
    </alternativeName>
</protein>
<evidence type="ECO:0000256" key="3">
    <source>
        <dbReference type="ARBA" id="ARBA00022490"/>
    </source>
</evidence>
<feature type="binding site" evidence="9">
    <location>
        <position position="185"/>
    </location>
    <ligand>
        <name>ATP</name>
        <dbReference type="ChEBI" id="CHEBI:30616"/>
    </ligand>
</feature>
<dbReference type="STRING" id="1120919.GCA_000429165_01876"/>
<dbReference type="SUPFAM" id="SSF110942">
    <property type="entry name" value="HSP90 C-terminal domain"/>
    <property type="match status" value="1"/>
</dbReference>
<dbReference type="HAMAP" id="MF_00505">
    <property type="entry name" value="HSP90"/>
    <property type="match status" value="1"/>
</dbReference>